<name>A0AA35ZEQ9_LACSI</name>
<sequence>MYEHISLFQTSSLPQSHSTLLCDRNQKRSKKKAESSSPKVVKKSKKKEESYPPPIMAKKPEETVLPSRTGLFNKLKKKERPSSPAYMVKPQITRTGVIFREVQEPVSPASKKRQAEDIAKHISNKSRKKL</sequence>
<dbReference type="EMBL" id="OX465082">
    <property type="protein sequence ID" value="CAI9290612.1"/>
    <property type="molecule type" value="Genomic_DNA"/>
</dbReference>
<evidence type="ECO:0000313" key="2">
    <source>
        <dbReference type="EMBL" id="CAI9290612.1"/>
    </source>
</evidence>
<reference evidence="2" key="1">
    <citation type="submission" date="2023-04" db="EMBL/GenBank/DDBJ databases">
        <authorList>
            <person name="Vijverberg K."/>
            <person name="Xiong W."/>
            <person name="Schranz E."/>
        </authorList>
    </citation>
    <scope>NUCLEOTIDE SEQUENCE</scope>
</reference>
<organism evidence="2 3">
    <name type="scientific">Lactuca saligna</name>
    <name type="common">Willowleaf lettuce</name>
    <dbReference type="NCBI Taxonomy" id="75948"/>
    <lineage>
        <taxon>Eukaryota</taxon>
        <taxon>Viridiplantae</taxon>
        <taxon>Streptophyta</taxon>
        <taxon>Embryophyta</taxon>
        <taxon>Tracheophyta</taxon>
        <taxon>Spermatophyta</taxon>
        <taxon>Magnoliopsida</taxon>
        <taxon>eudicotyledons</taxon>
        <taxon>Gunneridae</taxon>
        <taxon>Pentapetalae</taxon>
        <taxon>asterids</taxon>
        <taxon>campanulids</taxon>
        <taxon>Asterales</taxon>
        <taxon>Asteraceae</taxon>
        <taxon>Cichorioideae</taxon>
        <taxon>Cichorieae</taxon>
        <taxon>Lactucinae</taxon>
        <taxon>Lactuca</taxon>
    </lineage>
</organism>
<feature type="region of interest" description="Disordered" evidence="1">
    <location>
        <begin position="1"/>
        <end position="89"/>
    </location>
</feature>
<dbReference type="AlphaFoldDB" id="A0AA35ZEQ9"/>
<accession>A0AA35ZEQ9</accession>
<dbReference type="Proteomes" id="UP001177003">
    <property type="component" value="Chromosome 6"/>
</dbReference>
<proteinExistence type="predicted"/>
<keyword evidence="3" id="KW-1185">Reference proteome</keyword>
<gene>
    <name evidence="2" type="ORF">LSALG_LOCUS29798</name>
</gene>
<evidence type="ECO:0000256" key="1">
    <source>
        <dbReference type="SAM" id="MobiDB-lite"/>
    </source>
</evidence>
<feature type="region of interest" description="Disordered" evidence="1">
    <location>
        <begin position="103"/>
        <end position="130"/>
    </location>
</feature>
<feature type="compositionally biased region" description="Polar residues" evidence="1">
    <location>
        <begin position="7"/>
        <end position="19"/>
    </location>
</feature>
<protein>
    <submittedName>
        <fullName evidence="2">Uncharacterized protein</fullName>
    </submittedName>
</protein>
<evidence type="ECO:0000313" key="3">
    <source>
        <dbReference type="Proteomes" id="UP001177003"/>
    </source>
</evidence>